<organism evidence="1 2">
    <name type="scientific">Zizania palustris</name>
    <name type="common">Northern wild rice</name>
    <dbReference type="NCBI Taxonomy" id="103762"/>
    <lineage>
        <taxon>Eukaryota</taxon>
        <taxon>Viridiplantae</taxon>
        <taxon>Streptophyta</taxon>
        <taxon>Embryophyta</taxon>
        <taxon>Tracheophyta</taxon>
        <taxon>Spermatophyta</taxon>
        <taxon>Magnoliopsida</taxon>
        <taxon>Liliopsida</taxon>
        <taxon>Poales</taxon>
        <taxon>Poaceae</taxon>
        <taxon>BOP clade</taxon>
        <taxon>Oryzoideae</taxon>
        <taxon>Oryzeae</taxon>
        <taxon>Zizaniinae</taxon>
        <taxon>Zizania</taxon>
    </lineage>
</organism>
<dbReference type="Proteomes" id="UP000729402">
    <property type="component" value="Unassembled WGS sequence"/>
</dbReference>
<reference evidence="1" key="1">
    <citation type="journal article" date="2021" name="bioRxiv">
        <title>Whole Genome Assembly and Annotation of Northern Wild Rice, Zizania palustris L., Supports a Whole Genome Duplication in the Zizania Genus.</title>
        <authorList>
            <person name="Haas M."/>
            <person name="Kono T."/>
            <person name="Macchietto M."/>
            <person name="Millas R."/>
            <person name="McGilp L."/>
            <person name="Shao M."/>
            <person name="Duquette J."/>
            <person name="Hirsch C.N."/>
            <person name="Kimball J."/>
        </authorList>
    </citation>
    <scope>NUCLEOTIDE SEQUENCE</scope>
    <source>
        <tissue evidence="1">Fresh leaf tissue</tissue>
    </source>
</reference>
<protein>
    <submittedName>
        <fullName evidence="1">Uncharacterized protein</fullName>
    </submittedName>
</protein>
<proteinExistence type="predicted"/>
<dbReference type="AlphaFoldDB" id="A0A8J5S7L6"/>
<keyword evidence="2" id="KW-1185">Reference proteome</keyword>
<comment type="caution">
    <text evidence="1">The sequence shown here is derived from an EMBL/GenBank/DDBJ whole genome shotgun (WGS) entry which is preliminary data.</text>
</comment>
<sequence length="71" mass="8095">MSMMPLRPNTYWVDVSSITARIATRSLAVEPCTTIVGILAKLWAPHALQQQMPLRHHAQTWSRHDDFASPR</sequence>
<evidence type="ECO:0000313" key="2">
    <source>
        <dbReference type="Proteomes" id="UP000729402"/>
    </source>
</evidence>
<evidence type="ECO:0000313" key="1">
    <source>
        <dbReference type="EMBL" id="KAG8069905.1"/>
    </source>
</evidence>
<dbReference type="EMBL" id="JAAALK010000283">
    <property type="protein sequence ID" value="KAG8069905.1"/>
    <property type="molecule type" value="Genomic_DNA"/>
</dbReference>
<reference evidence="1" key="2">
    <citation type="submission" date="2021-02" db="EMBL/GenBank/DDBJ databases">
        <authorList>
            <person name="Kimball J.A."/>
            <person name="Haas M.W."/>
            <person name="Macchietto M."/>
            <person name="Kono T."/>
            <person name="Duquette J."/>
            <person name="Shao M."/>
        </authorList>
    </citation>
    <scope>NUCLEOTIDE SEQUENCE</scope>
    <source>
        <tissue evidence="1">Fresh leaf tissue</tissue>
    </source>
</reference>
<gene>
    <name evidence="1" type="ORF">GUJ93_ZPchr0006g43733</name>
</gene>
<name>A0A8J5S7L6_ZIZPA</name>
<accession>A0A8J5S7L6</accession>